<feature type="compositionally biased region" description="Polar residues" evidence="2">
    <location>
        <begin position="34"/>
        <end position="46"/>
    </location>
</feature>
<comment type="caution">
    <text evidence="4">The sequence shown here is derived from an EMBL/GenBank/DDBJ whole genome shotgun (WGS) entry which is preliminary data.</text>
</comment>
<dbReference type="AlphaFoldDB" id="A0A7I8VW67"/>
<feature type="region of interest" description="Disordered" evidence="2">
    <location>
        <begin position="1"/>
        <end position="89"/>
    </location>
</feature>
<keyword evidence="5" id="KW-1185">Reference proteome</keyword>
<proteinExistence type="inferred from homology"/>
<feature type="domain" description="PIH1D1/2/3 CS-like" evidence="3">
    <location>
        <begin position="90"/>
        <end position="184"/>
    </location>
</feature>
<reference evidence="4 5" key="1">
    <citation type="submission" date="2020-08" db="EMBL/GenBank/DDBJ databases">
        <authorList>
            <person name="Hejnol A."/>
        </authorList>
    </citation>
    <scope>NUCLEOTIDE SEQUENCE [LARGE SCALE GENOMIC DNA]</scope>
</reference>
<dbReference type="GO" id="GO:0051087">
    <property type="term" value="F:protein-folding chaperone binding"/>
    <property type="evidence" value="ECO:0007669"/>
    <property type="project" value="InterPro"/>
</dbReference>
<dbReference type="OrthoDB" id="25887at2759"/>
<dbReference type="GO" id="GO:0045505">
    <property type="term" value="F:dynein intermediate chain binding"/>
    <property type="evidence" value="ECO:0007669"/>
    <property type="project" value="TreeGrafter"/>
</dbReference>
<dbReference type="Proteomes" id="UP000549394">
    <property type="component" value="Unassembled WGS sequence"/>
</dbReference>
<dbReference type="Pfam" id="PF18201">
    <property type="entry name" value="PIH1_CS"/>
    <property type="match status" value="1"/>
</dbReference>
<dbReference type="PANTHER" id="PTHR21083">
    <property type="entry name" value="TWISTER"/>
    <property type="match status" value="1"/>
</dbReference>
<dbReference type="InterPro" id="IPR041442">
    <property type="entry name" value="PIH1D1/2/3_CS-like"/>
</dbReference>
<dbReference type="PANTHER" id="PTHR21083:SF0">
    <property type="entry name" value="DYNEIN AXONEMAL ASSEMBLY FACTOR 6"/>
    <property type="match status" value="1"/>
</dbReference>
<evidence type="ECO:0000259" key="3">
    <source>
        <dbReference type="Pfam" id="PF18201"/>
    </source>
</evidence>
<comment type="similarity">
    <text evidence="1">Belongs to the PIH1 family.</text>
</comment>
<evidence type="ECO:0000256" key="2">
    <source>
        <dbReference type="SAM" id="MobiDB-lite"/>
    </source>
</evidence>
<dbReference type="GO" id="GO:0070286">
    <property type="term" value="P:axonemal dynein complex assembly"/>
    <property type="evidence" value="ECO:0007669"/>
    <property type="project" value="InterPro"/>
</dbReference>
<organism evidence="4 5">
    <name type="scientific">Dimorphilus gyrociliatus</name>
    <dbReference type="NCBI Taxonomy" id="2664684"/>
    <lineage>
        <taxon>Eukaryota</taxon>
        <taxon>Metazoa</taxon>
        <taxon>Spiralia</taxon>
        <taxon>Lophotrochozoa</taxon>
        <taxon>Annelida</taxon>
        <taxon>Polychaeta</taxon>
        <taxon>Polychaeta incertae sedis</taxon>
        <taxon>Dinophilidae</taxon>
        <taxon>Dimorphilus</taxon>
    </lineage>
</organism>
<dbReference type="GO" id="GO:0005737">
    <property type="term" value="C:cytoplasm"/>
    <property type="evidence" value="ECO:0007669"/>
    <property type="project" value="TreeGrafter"/>
</dbReference>
<gene>
    <name evidence="4" type="ORF">DGYR_LOCUS8561</name>
</gene>
<evidence type="ECO:0000313" key="5">
    <source>
        <dbReference type="Proteomes" id="UP000549394"/>
    </source>
</evidence>
<name>A0A7I8VW67_9ANNE</name>
<evidence type="ECO:0000313" key="4">
    <source>
        <dbReference type="EMBL" id="CAD5120463.1"/>
    </source>
</evidence>
<feature type="compositionally biased region" description="Basic and acidic residues" evidence="2">
    <location>
        <begin position="54"/>
        <end position="69"/>
    </location>
</feature>
<accession>A0A7I8VW67</accession>
<evidence type="ECO:0000256" key="1">
    <source>
        <dbReference type="ARBA" id="ARBA00008511"/>
    </source>
</evidence>
<dbReference type="InterPro" id="IPR008978">
    <property type="entry name" value="HSP20-like_chaperone"/>
</dbReference>
<sequence>MEGMLPHSSLMALQDLLSPADDIDQDSEDEKPQTAASSMTPASIGNSKKIAGKAVERNNTTKDSNNKDIWDEEEIQPGAENIDYDDPRPEPEYEIIYKQAVTTEDVYLQMSNKSQATASCDQIVVRIKLPDSKISEIDLDVKKSFIDCRCPNYKLGLHLPQPVDHKSGKAEWNGKTSTLSITLKMIREYDFMNL</sequence>
<protein>
    <submittedName>
        <fullName evidence="4">DgyrCDS9030</fullName>
    </submittedName>
</protein>
<dbReference type="InterPro" id="IPR026697">
    <property type="entry name" value="DNAAF6"/>
</dbReference>
<dbReference type="Gene3D" id="2.60.40.790">
    <property type="match status" value="1"/>
</dbReference>
<dbReference type="EMBL" id="CAJFCJ010000012">
    <property type="protein sequence ID" value="CAD5120463.1"/>
    <property type="molecule type" value="Genomic_DNA"/>
</dbReference>